<keyword evidence="1" id="KW-1133">Transmembrane helix</keyword>
<feature type="transmembrane region" description="Helical" evidence="1">
    <location>
        <begin position="157"/>
        <end position="179"/>
    </location>
</feature>
<protein>
    <submittedName>
        <fullName evidence="2">Uncharacterized protein</fullName>
    </submittedName>
</protein>
<dbReference type="Proteomes" id="UP000016464">
    <property type="component" value="Unassembled WGS sequence"/>
</dbReference>
<dbReference type="RefSeq" id="WP_021066318.1">
    <property type="nucleotide sequence ID" value="NZ_ATCL01000014.1"/>
</dbReference>
<keyword evidence="3" id="KW-1185">Reference proteome</keyword>
<sequence>MLNRKFREDSIETYKKAERAYEATKLDVVKASETLFGERKRLKSIIGFNWDIINELKNKTAEMKLEVEKIEVEYKRYDSFLLEVQTEIAANEKMMAAVETLTMGAASLKMTSTTAAAIATTFRTVSSGAALSGGLAANASMAWLGGGAFVAGGGLAVGGGLMGLAGPVGWTLLIAASVFQNGKNKKLGREALEKASLLQKERVLLRGNETEILALNELTVQNRVGLNRLLNEIEPKIEHYGWDMRKIEQDRELLERIGVLLNTLQSASELLNKKVGDAT</sequence>
<dbReference type="EMBL" id="ATCL01000014">
    <property type="protein sequence ID" value="ERG67753.1"/>
    <property type="molecule type" value="Genomic_DNA"/>
</dbReference>
<name>U1LJT9_9BACL</name>
<comment type="caution">
    <text evidence="2">The sequence shown here is derived from an EMBL/GenBank/DDBJ whole genome shotgun (WGS) entry which is preliminary data.</text>
</comment>
<accession>U1LJT9</accession>
<dbReference type="PATRIC" id="fig|1345023.5.peg.1153"/>
<dbReference type="AlphaFoldDB" id="U1LJT9"/>
<proteinExistence type="predicted"/>
<keyword evidence="1" id="KW-0472">Membrane</keyword>
<evidence type="ECO:0000313" key="3">
    <source>
        <dbReference type="Proteomes" id="UP000016464"/>
    </source>
</evidence>
<evidence type="ECO:0000256" key="1">
    <source>
        <dbReference type="SAM" id="Phobius"/>
    </source>
</evidence>
<reference evidence="2 3" key="1">
    <citation type="journal article" date="2013" name="Genome Announc.">
        <title>Draft Genome Sequence of Exiguobacterium pavilionensis Strain RW-2, with Wide Thermal, Salinity, and pH Tolerance, Isolated from Modern Freshwater Microbialites.</title>
        <authorList>
            <person name="White R.A.III."/>
            <person name="Grassa C.J."/>
            <person name="Suttle C.A."/>
        </authorList>
    </citation>
    <scope>NUCLEOTIDE SEQUENCE [LARGE SCALE GENOMIC DNA]</scope>
    <source>
        <strain evidence="2 3">RW-2</strain>
    </source>
</reference>
<keyword evidence="1" id="KW-0812">Transmembrane</keyword>
<dbReference type="eggNOG" id="ENOG5030AAW">
    <property type="taxonomic scope" value="Bacteria"/>
</dbReference>
<gene>
    <name evidence="2" type="ORF">M467_10720</name>
</gene>
<dbReference type="OrthoDB" id="2586804at2"/>
<feature type="transmembrane region" description="Helical" evidence="1">
    <location>
        <begin position="129"/>
        <end position="151"/>
    </location>
</feature>
<evidence type="ECO:0000313" key="2">
    <source>
        <dbReference type="EMBL" id="ERG67753.1"/>
    </source>
</evidence>
<organism evidence="2 3">
    <name type="scientific">Exiguobacterium chiriqhucha RW-2</name>
    <dbReference type="NCBI Taxonomy" id="1345023"/>
    <lineage>
        <taxon>Bacteria</taxon>
        <taxon>Bacillati</taxon>
        <taxon>Bacillota</taxon>
        <taxon>Bacilli</taxon>
        <taxon>Bacillales</taxon>
        <taxon>Bacillales Family XII. Incertae Sedis</taxon>
        <taxon>Exiguobacterium</taxon>
    </lineage>
</organism>